<proteinExistence type="predicted"/>
<dbReference type="EMBL" id="CP104215">
    <property type="protein sequence ID" value="UWX73434.1"/>
    <property type="molecule type" value="Genomic_DNA"/>
</dbReference>
<evidence type="ECO:0000256" key="1">
    <source>
        <dbReference type="SAM" id="MobiDB-lite"/>
    </source>
</evidence>
<dbReference type="RefSeq" id="WP_124083725.1">
    <property type="nucleotide sequence ID" value="NZ_CADEPT010000002.1"/>
</dbReference>
<name>A0AB38U0F2_BURGA</name>
<dbReference type="Proteomes" id="UP001059745">
    <property type="component" value="Chromosome 2"/>
</dbReference>
<feature type="compositionally biased region" description="Basic residues" evidence="1">
    <location>
        <begin position="33"/>
        <end position="46"/>
    </location>
</feature>
<dbReference type="AlphaFoldDB" id="A0AB38U0F2"/>
<reference evidence="2" key="1">
    <citation type="submission" date="2022-09" db="EMBL/GenBank/DDBJ databases">
        <title>Genomic of Burkholderia gladioli.</title>
        <authorList>
            <person name="Wu H."/>
        </authorList>
    </citation>
    <scope>NUCLEOTIDE SEQUENCE</scope>
    <source>
        <strain evidence="2">ZN-S4</strain>
    </source>
</reference>
<accession>A0AB38U0F2</accession>
<feature type="compositionally biased region" description="Low complexity" evidence="1">
    <location>
        <begin position="14"/>
        <end position="27"/>
    </location>
</feature>
<sequence length="110" mass="12422">MENLEKRRPFTLIRSTSSDRSASGSADLQRFPARPRKMPVKQGRKGCKVNFPAPDPGRDFFHVVQAAGEPIPSPGTRPSSNFHDHFQHHYSSLGYQNSHQKINRQIINIG</sequence>
<evidence type="ECO:0000313" key="2">
    <source>
        <dbReference type="EMBL" id="UWX73434.1"/>
    </source>
</evidence>
<evidence type="ECO:0000313" key="3">
    <source>
        <dbReference type="Proteomes" id="UP001059745"/>
    </source>
</evidence>
<gene>
    <name evidence="2" type="ORF">NYZ96_34125</name>
</gene>
<protein>
    <submittedName>
        <fullName evidence="2">Uncharacterized protein</fullName>
    </submittedName>
</protein>
<organism evidence="2 3">
    <name type="scientific">Burkholderia gladioli</name>
    <name type="common">Pseudomonas marginata</name>
    <name type="synonym">Phytomonas marginata</name>
    <dbReference type="NCBI Taxonomy" id="28095"/>
    <lineage>
        <taxon>Bacteria</taxon>
        <taxon>Pseudomonadati</taxon>
        <taxon>Pseudomonadota</taxon>
        <taxon>Betaproteobacteria</taxon>
        <taxon>Burkholderiales</taxon>
        <taxon>Burkholderiaceae</taxon>
        <taxon>Burkholderia</taxon>
    </lineage>
</organism>
<feature type="region of interest" description="Disordered" evidence="1">
    <location>
        <begin position="1"/>
        <end position="46"/>
    </location>
</feature>